<feature type="domain" description="DUF11" evidence="3">
    <location>
        <begin position="325"/>
        <end position="441"/>
    </location>
</feature>
<gene>
    <name evidence="4" type="ORF">V3330_17190</name>
</gene>
<dbReference type="AlphaFoldDB" id="A0AAW9RIW1"/>
<feature type="compositionally biased region" description="Polar residues" evidence="1">
    <location>
        <begin position="456"/>
        <end position="466"/>
    </location>
</feature>
<feature type="region of interest" description="Disordered" evidence="1">
    <location>
        <begin position="439"/>
        <end position="469"/>
    </location>
</feature>
<accession>A0AAW9RIW1</accession>
<evidence type="ECO:0000313" key="5">
    <source>
        <dbReference type="Proteomes" id="UP001359886"/>
    </source>
</evidence>
<name>A0AAW9RIW1_9GAMM</name>
<organism evidence="4 5">
    <name type="scientific">Elongatibacter sediminis</name>
    <dbReference type="NCBI Taxonomy" id="3119006"/>
    <lineage>
        <taxon>Bacteria</taxon>
        <taxon>Pseudomonadati</taxon>
        <taxon>Pseudomonadota</taxon>
        <taxon>Gammaproteobacteria</taxon>
        <taxon>Chromatiales</taxon>
        <taxon>Wenzhouxiangellaceae</taxon>
        <taxon>Elongatibacter</taxon>
    </lineage>
</organism>
<evidence type="ECO:0000256" key="2">
    <source>
        <dbReference type="SAM" id="SignalP"/>
    </source>
</evidence>
<dbReference type="Pfam" id="PF01345">
    <property type="entry name" value="DUF11"/>
    <property type="match status" value="1"/>
</dbReference>
<comment type="caution">
    <text evidence="4">The sequence shown here is derived from an EMBL/GenBank/DDBJ whole genome shotgun (WGS) entry which is preliminary data.</text>
</comment>
<protein>
    <recommendedName>
        <fullName evidence="3">DUF11 domain-containing protein</fullName>
    </recommendedName>
</protein>
<sequence length="804" mass="81830">MARIGSMTGAWVLAFAWVLAANPAGAATVIVNNVNGTGEGFNDSTAVSPVTGNPGTTVGQQRLNAFEAAAQQWAATLVSPITIVIDAQMTSLECDQDSAVLGSAGPSGFIASDFDGAPQANTWYPQALANALSGEDIDPARSDISANFNQDIGQPRCLEALGWSYVIGAPAPAGTIAFTTTVLHEIAHGLGFLTFVDKQSGAFCCQGTEQPDHYSRFLLDETPSPTLWTAMNDTGRMNSAKDDGNLTWAGARVGEVAGLLSTGRHASGRVRLYAPTTLAPGSSVSHWDTAVDPNELMEPFLQEIFSTRLTNHLMLDVGWNAMVELAVGKTDGRASITAGSATQYTITLSHNGPADVSVIGASVSDTFAAALTGVTWVCNASGGAACDDAAGNGDLNTTVDLPLGGTVTYTVDATVDAGFTGTLSNTVTVGMPAGIQNTASSDATDETTVLPPGSTAGITVSPVSGDTSEDGAKAEFTVVLDSQPSHDVGIALSTSDSTEGQVSPTSLLFTDADWNTPRTVTLTGVDDAVDDGDVGWTAIIAAAISDDTDYDGLDAPDVVLLNQDDDTAGISVGPISGNTTEAGGQASFAVMLDSQPLADVTIALATGDASEGSVQPGQLVFDDQNWLVPQDVTVTGEDDAVDDGDVGYAILTGPVSSADGGYHGLPVADVAVTNEDDDTAGITVSAISGPTTEAGGTATFTVVLASEPTASVSIALSSDDPGEGTVAPASLQFGTGDWDQPQQATVTGEDDAVDDGDVAYLIVTAPATSGDPVYDGLDGSDVPVVNEDDEPTLPLFLDGFESVD</sequence>
<evidence type="ECO:0000256" key="1">
    <source>
        <dbReference type="SAM" id="MobiDB-lite"/>
    </source>
</evidence>
<evidence type="ECO:0000259" key="3">
    <source>
        <dbReference type="Pfam" id="PF01345"/>
    </source>
</evidence>
<feature type="chain" id="PRO_5043925663" description="DUF11 domain-containing protein" evidence="2">
    <location>
        <begin position="27"/>
        <end position="804"/>
    </location>
</feature>
<dbReference type="SUPFAM" id="SSF55486">
    <property type="entry name" value="Metalloproteases ('zincins'), catalytic domain"/>
    <property type="match status" value="1"/>
</dbReference>
<feature type="signal peptide" evidence="2">
    <location>
        <begin position="1"/>
        <end position="26"/>
    </location>
</feature>
<keyword evidence="2" id="KW-0732">Signal</keyword>
<reference evidence="4 5" key="1">
    <citation type="submission" date="2024-02" db="EMBL/GenBank/DDBJ databases">
        <title>A novel Wenzhouxiangellaceae bacterium, isolated from coastal sediments.</title>
        <authorList>
            <person name="Du Z.-J."/>
            <person name="Ye Y.-Q."/>
            <person name="Zhang X.-Y."/>
        </authorList>
    </citation>
    <scope>NUCLEOTIDE SEQUENCE [LARGE SCALE GENOMIC DNA]</scope>
    <source>
        <strain evidence="4 5">CH-27</strain>
    </source>
</reference>
<dbReference type="RefSeq" id="WP_354696687.1">
    <property type="nucleotide sequence ID" value="NZ_JAZHOG010000013.1"/>
</dbReference>
<dbReference type="InterPro" id="IPR001434">
    <property type="entry name" value="OmcB-like_DUF11"/>
</dbReference>
<dbReference type="Proteomes" id="UP001359886">
    <property type="component" value="Unassembled WGS sequence"/>
</dbReference>
<evidence type="ECO:0000313" key="4">
    <source>
        <dbReference type="EMBL" id="MEJ8569364.1"/>
    </source>
</evidence>
<dbReference type="EMBL" id="JAZHOG010000013">
    <property type="protein sequence ID" value="MEJ8569364.1"/>
    <property type="molecule type" value="Genomic_DNA"/>
</dbReference>
<keyword evidence="5" id="KW-1185">Reference proteome</keyword>
<proteinExistence type="predicted"/>